<dbReference type="AlphaFoldDB" id="A0A495BKN9"/>
<keyword evidence="1" id="KW-1133">Transmembrane helix</keyword>
<evidence type="ECO:0000256" key="1">
    <source>
        <dbReference type="SAM" id="Phobius"/>
    </source>
</evidence>
<sequence length="125" mass="13963">MTIYLVLLIGLMIAQAVAVFYLWQRLLRIESERAVEAVSHEQLQKQLAAAQRNIQDIALMAQQKVVEHEPRQQLPAASSEGISPYNQAVEMFKRGLGSADVAERCGISRSEAELILSLYRNSPTP</sequence>
<dbReference type="RefSeq" id="WP_120809284.1">
    <property type="nucleotide sequence ID" value="NZ_JAQQKZ010000011.1"/>
</dbReference>
<evidence type="ECO:0000313" key="2">
    <source>
        <dbReference type="EMBL" id="RKQ62114.1"/>
    </source>
</evidence>
<dbReference type="EMBL" id="RBID01000002">
    <property type="protein sequence ID" value="RKQ62114.1"/>
    <property type="molecule type" value="Genomic_DNA"/>
</dbReference>
<name>A0A495BKN9_VOGIN</name>
<protein>
    <submittedName>
        <fullName evidence="2">Uncharacterized protein DUF2802</fullName>
    </submittedName>
</protein>
<proteinExistence type="predicted"/>
<keyword evidence="1" id="KW-0812">Transmembrane</keyword>
<dbReference type="Pfam" id="PF10975">
    <property type="entry name" value="DUF2802"/>
    <property type="match status" value="1"/>
</dbReference>
<accession>A0A495BKN9</accession>
<dbReference type="InterPro" id="IPR021244">
    <property type="entry name" value="DUF2802"/>
</dbReference>
<keyword evidence="1" id="KW-0472">Membrane</keyword>
<dbReference type="Proteomes" id="UP000279384">
    <property type="component" value="Unassembled WGS sequence"/>
</dbReference>
<feature type="transmembrane region" description="Helical" evidence="1">
    <location>
        <begin position="6"/>
        <end position="23"/>
    </location>
</feature>
<comment type="caution">
    <text evidence="2">The sequence shown here is derived from an EMBL/GenBank/DDBJ whole genome shotgun (WGS) entry which is preliminary data.</text>
</comment>
<organism evidence="2 3">
    <name type="scientific">Vogesella indigofera</name>
    <name type="common">Pseudomonas indigofera</name>
    <dbReference type="NCBI Taxonomy" id="45465"/>
    <lineage>
        <taxon>Bacteria</taxon>
        <taxon>Pseudomonadati</taxon>
        <taxon>Pseudomonadota</taxon>
        <taxon>Betaproteobacteria</taxon>
        <taxon>Neisseriales</taxon>
        <taxon>Chromobacteriaceae</taxon>
        <taxon>Vogesella</taxon>
    </lineage>
</organism>
<evidence type="ECO:0000313" key="3">
    <source>
        <dbReference type="Proteomes" id="UP000279384"/>
    </source>
</evidence>
<gene>
    <name evidence="2" type="ORF">C8E02_0170</name>
</gene>
<reference evidence="2 3" key="1">
    <citation type="submission" date="2018-10" db="EMBL/GenBank/DDBJ databases">
        <title>Genomic Encyclopedia of Type Strains, Phase IV (KMG-IV): sequencing the most valuable type-strain genomes for metagenomic binning, comparative biology and taxonomic classification.</title>
        <authorList>
            <person name="Goeker M."/>
        </authorList>
    </citation>
    <scope>NUCLEOTIDE SEQUENCE [LARGE SCALE GENOMIC DNA]</scope>
    <source>
        <strain evidence="2 3">DSM 3303</strain>
    </source>
</reference>